<dbReference type="PANTHER" id="PTHR46018">
    <property type="entry name" value="ZINC PHOSPHODIESTERASE ELAC PROTEIN 1"/>
    <property type="match status" value="1"/>
</dbReference>
<feature type="binding site" evidence="10">
    <location>
        <position position="63"/>
    </location>
    <ligand>
        <name>Zn(2+)</name>
        <dbReference type="ChEBI" id="CHEBI:29105"/>
        <label>1</label>
        <note>catalytic</note>
    </ligand>
</feature>
<evidence type="ECO:0000256" key="8">
    <source>
        <dbReference type="ARBA" id="ARBA00022833"/>
    </source>
</evidence>
<comment type="caution">
    <text evidence="11">The sequence shown here is derived from an EMBL/GenBank/DDBJ whole genome shotgun (WGS) entry which is preliminary data.</text>
</comment>
<dbReference type="Gene3D" id="3.60.15.10">
    <property type="entry name" value="Ribonuclease Z/Hydroxyacylglutathione hydrolase-like"/>
    <property type="match status" value="1"/>
</dbReference>
<dbReference type="SUPFAM" id="SSF56281">
    <property type="entry name" value="Metallo-hydrolase/oxidoreductase"/>
    <property type="match status" value="1"/>
</dbReference>
<evidence type="ECO:0000313" key="12">
    <source>
        <dbReference type="Proteomes" id="UP000557217"/>
    </source>
</evidence>
<keyword evidence="7 10" id="KW-0378">Hydrolase</keyword>
<dbReference type="GO" id="GO:0042802">
    <property type="term" value="F:identical protein binding"/>
    <property type="evidence" value="ECO:0007669"/>
    <property type="project" value="UniProtKB-ARBA"/>
</dbReference>
<dbReference type="FunFam" id="3.60.15.10:FF:000002">
    <property type="entry name" value="Ribonuclease Z"/>
    <property type="match status" value="1"/>
</dbReference>
<keyword evidence="6 10" id="KW-0255">Endonuclease</keyword>
<evidence type="ECO:0000256" key="9">
    <source>
        <dbReference type="ARBA" id="ARBA00057812"/>
    </source>
</evidence>
<comment type="similarity">
    <text evidence="10">Belongs to the RNase Z family.</text>
</comment>
<keyword evidence="12" id="KW-1185">Reference proteome</keyword>
<dbReference type="CDD" id="cd07717">
    <property type="entry name" value="RNaseZ_ZiPD-like_MBL-fold"/>
    <property type="match status" value="1"/>
</dbReference>
<evidence type="ECO:0000256" key="7">
    <source>
        <dbReference type="ARBA" id="ARBA00022801"/>
    </source>
</evidence>
<evidence type="ECO:0000256" key="3">
    <source>
        <dbReference type="ARBA" id="ARBA00022694"/>
    </source>
</evidence>
<keyword evidence="4 10" id="KW-0540">Nuclease</keyword>
<evidence type="ECO:0000256" key="6">
    <source>
        <dbReference type="ARBA" id="ARBA00022759"/>
    </source>
</evidence>
<dbReference type="NCBIfam" id="TIGR02651">
    <property type="entry name" value="RNase_Z"/>
    <property type="match status" value="1"/>
</dbReference>
<dbReference type="InterPro" id="IPR036866">
    <property type="entry name" value="RibonucZ/Hydroxyglut_hydro"/>
</dbReference>
<dbReference type="EMBL" id="JACHGZ010000009">
    <property type="protein sequence ID" value="MBB5148735.1"/>
    <property type="molecule type" value="Genomic_DNA"/>
</dbReference>
<name>A0A840PJZ2_URETH</name>
<dbReference type="InterPro" id="IPR013471">
    <property type="entry name" value="RNase_Z/BN"/>
</dbReference>
<dbReference type="EC" id="3.1.26.11" evidence="2 10"/>
<dbReference type="Proteomes" id="UP000557217">
    <property type="component" value="Unassembled WGS sequence"/>
</dbReference>
<dbReference type="AlphaFoldDB" id="A0A840PJZ2"/>
<comment type="function">
    <text evidence="9 10">Zinc phosphodiesterase, which displays some tRNA 3'-processing endonuclease activity. Probably involved in tRNA maturation, by removing a 3'-trailer from precursor tRNA.</text>
</comment>
<feature type="binding site" evidence="10">
    <location>
        <position position="213"/>
    </location>
    <ligand>
        <name>Zn(2+)</name>
        <dbReference type="ChEBI" id="CHEBI:29105"/>
        <label>1</label>
        <note>catalytic</note>
    </ligand>
</feature>
<evidence type="ECO:0000256" key="2">
    <source>
        <dbReference type="ARBA" id="ARBA00012477"/>
    </source>
</evidence>
<evidence type="ECO:0000313" key="11">
    <source>
        <dbReference type="EMBL" id="MBB5148735.1"/>
    </source>
</evidence>
<evidence type="ECO:0000256" key="1">
    <source>
        <dbReference type="ARBA" id="ARBA00011738"/>
    </source>
</evidence>
<feature type="binding site" evidence="10">
    <location>
        <position position="271"/>
    </location>
    <ligand>
        <name>Zn(2+)</name>
        <dbReference type="ChEBI" id="CHEBI:29105"/>
        <label>2</label>
        <note>catalytic</note>
    </ligand>
</feature>
<dbReference type="HAMAP" id="MF_01818">
    <property type="entry name" value="RNase_Z_BN"/>
    <property type="match status" value="1"/>
</dbReference>
<feature type="binding site" evidence="10">
    <location>
        <position position="142"/>
    </location>
    <ligand>
        <name>Zn(2+)</name>
        <dbReference type="ChEBI" id="CHEBI:29105"/>
        <label>1</label>
        <note>catalytic</note>
    </ligand>
</feature>
<reference evidence="11 12" key="1">
    <citation type="submission" date="2020-08" db="EMBL/GenBank/DDBJ databases">
        <title>Genomic Encyclopedia of Type Strains, Phase IV (KMG-IV): sequencing the most valuable type-strain genomes for metagenomic binning, comparative biology and taxonomic classification.</title>
        <authorList>
            <person name="Goeker M."/>
        </authorList>
    </citation>
    <scope>NUCLEOTIDE SEQUENCE [LARGE SCALE GENOMIC DNA]</scope>
    <source>
        <strain evidence="11 12">DSM 10633</strain>
    </source>
</reference>
<dbReference type="NCBIfam" id="NF000801">
    <property type="entry name" value="PRK00055.1-3"/>
    <property type="match status" value="1"/>
</dbReference>
<evidence type="ECO:0000256" key="10">
    <source>
        <dbReference type="HAMAP-Rule" id="MF_01818"/>
    </source>
</evidence>
<dbReference type="GO" id="GO:0008270">
    <property type="term" value="F:zinc ion binding"/>
    <property type="evidence" value="ECO:0007669"/>
    <property type="project" value="UniProtKB-UniRule"/>
</dbReference>
<comment type="subunit">
    <text evidence="1 10">Homodimer.</text>
</comment>
<dbReference type="RefSeq" id="WP_168412190.1">
    <property type="nucleotide sequence ID" value="NZ_JAAXPW010000009.1"/>
</dbReference>
<keyword evidence="8 10" id="KW-0862">Zinc</keyword>
<protein>
    <recommendedName>
        <fullName evidence="2 10">Ribonuclease Z</fullName>
        <shortName evidence="10">RNase Z</shortName>
        <ecNumber evidence="2 10">3.1.26.11</ecNumber>
    </recommendedName>
    <alternativeName>
        <fullName evidence="10">tRNA 3 endonuclease</fullName>
    </alternativeName>
    <alternativeName>
        <fullName evidence="10">tRNase Z</fullName>
    </alternativeName>
</protein>
<dbReference type="PANTHER" id="PTHR46018:SF2">
    <property type="entry name" value="ZINC PHOSPHODIESTERASE ELAC PROTEIN 1"/>
    <property type="match status" value="1"/>
</dbReference>
<comment type="cofactor">
    <cofactor evidence="10">
        <name>Zn(2+)</name>
        <dbReference type="ChEBI" id="CHEBI:29105"/>
    </cofactor>
    <text evidence="10">Binds 2 Zn(2+) ions.</text>
</comment>
<feature type="binding site" evidence="10">
    <location>
        <position position="213"/>
    </location>
    <ligand>
        <name>Zn(2+)</name>
        <dbReference type="ChEBI" id="CHEBI:29105"/>
        <label>2</label>
        <note>catalytic</note>
    </ligand>
</feature>
<gene>
    <name evidence="10" type="primary">rnz</name>
    <name evidence="11" type="ORF">HNR36_001121</name>
</gene>
<accession>A0A840PJZ2</accession>
<organism evidence="11 12">
    <name type="scientific">Ureibacillus thermosphaericus</name>
    <dbReference type="NCBI Taxonomy" id="51173"/>
    <lineage>
        <taxon>Bacteria</taxon>
        <taxon>Bacillati</taxon>
        <taxon>Bacillota</taxon>
        <taxon>Bacilli</taxon>
        <taxon>Bacillales</taxon>
        <taxon>Caryophanaceae</taxon>
        <taxon>Ureibacillus</taxon>
    </lineage>
</organism>
<feature type="binding site" evidence="10">
    <location>
        <position position="68"/>
    </location>
    <ligand>
        <name>Zn(2+)</name>
        <dbReference type="ChEBI" id="CHEBI:29105"/>
        <label>2</label>
        <note>catalytic</note>
    </ligand>
</feature>
<proteinExistence type="inferred from homology"/>
<feature type="binding site" evidence="10">
    <location>
        <position position="67"/>
    </location>
    <ligand>
        <name>Zn(2+)</name>
        <dbReference type="ChEBI" id="CHEBI:29105"/>
        <label>2</label>
        <note>catalytic</note>
    </ligand>
</feature>
<sequence>MELQFLGTGAGMPSKERNTSSLALKLFEERGTIWLFDCGEATQHQILHTTIKPRKVEKIFITHLHGDHIFGLPGFLSSRSFLGGEETSPLTLYGPCGLKDWVIFTLQLTKTHLNYPLHFVEIHEGIIFEDDQFIVTAKQLEHVIPCYGFRVEQKPLPGELLVEKALKLGVPKGPMLGKLKSGEDVTLEDGTIVYSKDVTAPPKKGFVVTVLGDTKYCHQSIELSKDADIVIHEATFDYSTKKLAADYGHSTNVDAANIAKEAAAKYLILNHISARFLPHDLDKIIKESKNIFPNVFVANDFSLFHWKNGRLTEGNEDK</sequence>
<feature type="binding site" evidence="10">
    <location>
        <position position="65"/>
    </location>
    <ligand>
        <name>Zn(2+)</name>
        <dbReference type="ChEBI" id="CHEBI:29105"/>
        <label>1</label>
        <note>catalytic</note>
    </ligand>
</feature>
<comment type="catalytic activity">
    <reaction evidence="10">
        <text>Endonucleolytic cleavage of RNA, removing extra 3' nucleotides from tRNA precursor, generating 3' termini of tRNAs. A 3'-hydroxy group is left at the tRNA terminus and a 5'-phosphoryl group is left at the trailer molecule.</text>
        <dbReference type="EC" id="3.1.26.11"/>
    </reaction>
</comment>
<keyword evidence="3 10" id="KW-0819">tRNA processing</keyword>
<dbReference type="GO" id="GO:0042781">
    <property type="term" value="F:3'-tRNA processing endoribonuclease activity"/>
    <property type="evidence" value="ECO:0007669"/>
    <property type="project" value="UniProtKB-UniRule"/>
</dbReference>
<evidence type="ECO:0000256" key="5">
    <source>
        <dbReference type="ARBA" id="ARBA00022723"/>
    </source>
</evidence>
<feature type="active site" description="Proton acceptor" evidence="10">
    <location>
        <position position="67"/>
    </location>
</feature>
<keyword evidence="5 10" id="KW-0479">Metal-binding</keyword>
<dbReference type="Pfam" id="PF23023">
    <property type="entry name" value="Anti-Pycsar_Apyc1"/>
    <property type="match status" value="1"/>
</dbReference>
<evidence type="ECO:0000256" key="4">
    <source>
        <dbReference type="ARBA" id="ARBA00022722"/>
    </source>
</evidence>